<evidence type="ECO:0000259" key="4">
    <source>
        <dbReference type="PROSITE" id="PS51077"/>
    </source>
</evidence>
<gene>
    <name evidence="6" type="ORF">EV675_2660</name>
</gene>
<evidence type="ECO:0000256" key="1">
    <source>
        <dbReference type="ARBA" id="ARBA00023015"/>
    </source>
</evidence>
<evidence type="ECO:0000259" key="5">
    <source>
        <dbReference type="PROSITE" id="PS51078"/>
    </source>
</evidence>
<dbReference type="PROSITE" id="PS51077">
    <property type="entry name" value="HTH_ICLR"/>
    <property type="match status" value="1"/>
</dbReference>
<dbReference type="SUPFAM" id="SSF46785">
    <property type="entry name" value="Winged helix' DNA-binding domain"/>
    <property type="match status" value="1"/>
</dbReference>
<dbReference type="GO" id="GO:0045892">
    <property type="term" value="P:negative regulation of DNA-templated transcription"/>
    <property type="evidence" value="ECO:0007669"/>
    <property type="project" value="TreeGrafter"/>
</dbReference>
<evidence type="ECO:0000256" key="3">
    <source>
        <dbReference type="ARBA" id="ARBA00023163"/>
    </source>
</evidence>
<comment type="caution">
    <text evidence="6">The sequence shown here is derived from an EMBL/GenBank/DDBJ whole genome shotgun (WGS) entry which is preliminary data.</text>
</comment>
<dbReference type="GO" id="GO:0003700">
    <property type="term" value="F:DNA-binding transcription factor activity"/>
    <property type="evidence" value="ECO:0007669"/>
    <property type="project" value="TreeGrafter"/>
</dbReference>
<dbReference type="Pfam" id="PF09339">
    <property type="entry name" value="HTH_IclR"/>
    <property type="match status" value="1"/>
</dbReference>
<dbReference type="SUPFAM" id="SSF55781">
    <property type="entry name" value="GAF domain-like"/>
    <property type="match status" value="1"/>
</dbReference>
<dbReference type="InterPro" id="IPR036388">
    <property type="entry name" value="WH-like_DNA-bd_sf"/>
</dbReference>
<keyword evidence="2" id="KW-0238">DNA-binding</keyword>
<feature type="domain" description="HTH iclR-type" evidence="4">
    <location>
        <begin position="3"/>
        <end position="65"/>
    </location>
</feature>
<sequence length="242" mass="27105">MIARTADRALLIFETFAERLEPLTLSELSRAVQMPISTTAKLIKTLIARGYLYEVNCRKAYYPTSRWLQKAKLISSADRTVERFQPFLQELRDETGETALLAKRLGVQIIYLGISESAKDIRYSGQVGDIKEFWRTASGPAMLAAMPLVARLETIARLNERQKMLASASDGSILASVNEGLTRKWWLRRGEGASDVMSISSTIEMDDPLAFVVVGPVSRIEPRLNEMVKTLLRVCAGADRMF</sequence>
<evidence type="ECO:0000256" key="2">
    <source>
        <dbReference type="ARBA" id="ARBA00023125"/>
    </source>
</evidence>
<dbReference type="PANTHER" id="PTHR30136">
    <property type="entry name" value="HELIX-TURN-HELIX TRANSCRIPTIONAL REGULATOR, ICLR FAMILY"/>
    <property type="match status" value="1"/>
</dbReference>
<dbReference type="PROSITE" id="PS51078">
    <property type="entry name" value="ICLR_ED"/>
    <property type="match status" value="1"/>
</dbReference>
<dbReference type="AlphaFoldDB" id="A0A4Q7NN92"/>
<dbReference type="InterPro" id="IPR029016">
    <property type="entry name" value="GAF-like_dom_sf"/>
</dbReference>
<dbReference type="InterPro" id="IPR036390">
    <property type="entry name" value="WH_DNA-bd_sf"/>
</dbReference>
<dbReference type="SMART" id="SM00346">
    <property type="entry name" value="HTH_ICLR"/>
    <property type="match status" value="1"/>
</dbReference>
<organism evidence="6 7">
    <name type="scientific">Pigmentiphaga kullae</name>
    <dbReference type="NCBI Taxonomy" id="151784"/>
    <lineage>
        <taxon>Bacteria</taxon>
        <taxon>Pseudomonadati</taxon>
        <taxon>Pseudomonadota</taxon>
        <taxon>Betaproteobacteria</taxon>
        <taxon>Burkholderiales</taxon>
        <taxon>Alcaligenaceae</taxon>
        <taxon>Pigmentiphaga</taxon>
    </lineage>
</organism>
<name>A0A4Q7NN92_9BURK</name>
<dbReference type="GO" id="GO:0003677">
    <property type="term" value="F:DNA binding"/>
    <property type="evidence" value="ECO:0007669"/>
    <property type="project" value="UniProtKB-KW"/>
</dbReference>
<dbReference type="Gene3D" id="1.10.10.10">
    <property type="entry name" value="Winged helix-like DNA-binding domain superfamily/Winged helix DNA-binding domain"/>
    <property type="match status" value="1"/>
</dbReference>
<dbReference type="Pfam" id="PF01614">
    <property type="entry name" value="IclR_C"/>
    <property type="match status" value="1"/>
</dbReference>
<dbReference type="InterPro" id="IPR005471">
    <property type="entry name" value="Tscrpt_reg_IclR_N"/>
</dbReference>
<dbReference type="RefSeq" id="WP_130357690.1">
    <property type="nucleotide sequence ID" value="NZ_SGXC01000001.1"/>
</dbReference>
<feature type="domain" description="IclR-ED" evidence="5">
    <location>
        <begin position="66"/>
        <end position="242"/>
    </location>
</feature>
<evidence type="ECO:0000313" key="7">
    <source>
        <dbReference type="Proteomes" id="UP000292445"/>
    </source>
</evidence>
<reference evidence="6 7" key="1">
    <citation type="submission" date="2019-02" db="EMBL/GenBank/DDBJ databases">
        <title>Genomic Encyclopedia of Type Strains, Phase IV (KMG-IV): sequencing the most valuable type-strain genomes for metagenomic binning, comparative biology and taxonomic classification.</title>
        <authorList>
            <person name="Goeker M."/>
        </authorList>
    </citation>
    <scope>NUCLEOTIDE SEQUENCE [LARGE SCALE GENOMIC DNA]</scope>
    <source>
        <strain evidence="6 7">K24</strain>
    </source>
</reference>
<keyword evidence="3" id="KW-0804">Transcription</keyword>
<keyword evidence="7" id="KW-1185">Reference proteome</keyword>
<dbReference type="PANTHER" id="PTHR30136:SF35">
    <property type="entry name" value="HTH-TYPE TRANSCRIPTIONAL REGULATOR RV1719"/>
    <property type="match status" value="1"/>
</dbReference>
<dbReference type="EMBL" id="SGXC01000001">
    <property type="protein sequence ID" value="RZS86613.1"/>
    <property type="molecule type" value="Genomic_DNA"/>
</dbReference>
<protein>
    <submittedName>
        <fullName evidence="6">IclR family transcriptional regulator</fullName>
    </submittedName>
</protein>
<proteinExistence type="predicted"/>
<dbReference type="InterPro" id="IPR014757">
    <property type="entry name" value="Tscrpt_reg_IclR_C"/>
</dbReference>
<dbReference type="Gene3D" id="3.30.450.40">
    <property type="match status" value="1"/>
</dbReference>
<evidence type="ECO:0000313" key="6">
    <source>
        <dbReference type="EMBL" id="RZS86613.1"/>
    </source>
</evidence>
<dbReference type="InterPro" id="IPR050707">
    <property type="entry name" value="HTH_MetabolicPath_Reg"/>
</dbReference>
<accession>A0A4Q7NN92</accession>
<keyword evidence="1" id="KW-0805">Transcription regulation</keyword>
<dbReference type="Proteomes" id="UP000292445">
    <property type="component" value="Unassembled WGS sequence"/>
</dbReference>
<dbReference type="OrthoDB" id="8858707at2"/>